<evidence type="ECO:0000256" key="2">
    <source>
        <dbReference type="ARBA" id="ARBA00010500"/>
    </source>
</evidence>
<keyword evidence="6" id="KW-0969">Cilium</keyword>
<comment type="subcellular location">
    <subcellularLocation>
        <location evidence="1">Cytoplasm</location>
        <location evidence="1">Cytoskeleton</location>
        <location evidence="1">Cilium axoneme</location>
    </subcellularLocation>
</comment>
<dbReference type="GO" id="GO:0030030">
    <property type="term" value="P:cell projection organization"/>
    <property type="evidence" value="ECO:0007669"/>
    <property type="project" value="UniProtKB-KW"/>
</dbReference>
<keyword evidence="4" id="KW-0963">Cytoplasm</keyword>
<protein>
    <recommendedName>
        <fullName evidence="3">Cilia- and flagella-associated protein 206</fullName>
    </recommendedName>
</protein>
<evidence type="ECO:0000256" key="8">
    <source>
        <dbReference type="ARBA" id="ARBA00023273"/>
    </source>
</evidence>
<dbReference type="AlphaFoldDB" id="A0ABD1Z275"/>
<evidence type="ECO:0000256" key="6">
    <source>
        <dbReference type="ARBA" id="ARBA00023069"/>
    </source>
</evidence>
<comment type="caution">
    <text evidence="9">The sequence shown here is derived from an EMBL/GenBank/DDBJ whole genome shotgun (WGS) entry which is preliminary data.</text>
</comment>
<evidence type="ECO:0000313" key="9">
    <source>
        <dbReference type="EMBL" id="KAL2641484.1"/>
    </source>
</evidence>
<dbReference type="Proteomes" id="UP001605036">
    <property type="component" value="Unassembled WGS sequence"/>
</dbReference>
<evidence type="ECO:0000256" key="5">
    <source>
        <dbReference type="ARBA" id="ARBA00022794"/>
    </source>
</evidence>
<organism evidence="9 10">
    <name type="scientific">Riccia fluitans</name>
    <dbReference type="NCBI Taxonomy" id="41844"/>
    <lineage>
        <taxon>Eukaryota</taxon>
        <taxon>Viridiplantae</taxon>
        <taxon>Streptophyta</taxon>
        <taxon>Embryophyta</taxon>
        <taxon>Marchantiophyta</taxon>
        <taxon>Marchantiopsida</taxon>
        <taxon>Marchantiidae</taxon>
        <taxon>Marchantiales</taxon>
        <taxon>Ricciaceae</taxon>
        <taxon>Riccia</taxon>
    </lineage>
</organism>
<comment type="similarity">
    <text evidence="2">Belongs to the CFAP206 family.</text>
</comment>
<evidence type="ECO:0000313" key="10">
    <source>
        <dbReference type="Proteomes" id="UP001605036"/>
    </source>
</evidence>
<dbReference type="GO" id="GO:0005930">
    <property type="term" value="C:axoneme"/>
    <property type="evidence" value="ECO:0007669"/>
    <property type="project" value="UniProtKB-SubCell"/>
</dbReference>
<accession>A0ABD1Z275</accession>
<keyword evidence="10" id="KW-1185">Reference proteome</keyword>
<dbReference type="PANTHER" id="PTHR21442:SF0">
    <property type="entry name" value="CILIA- AND FLAGELLA-ASSOCIATED PROTEIN 206"/>
    <property type="match status" value="1"/>
</dbReference>
<keyword evidence="5" id="KW-0970">Cilium biogenesis/degradation</keyword>
<evidence type="ECO:0000256" key="3">
    <source>
        <dbReference type="ARBA" id="ARBA00021602"/>
    </source>
</evidence>
<dbReference type="PANTHER" id="PTHR21442">
    <property type="entry name" value="CILIA- AND FLAGELLA-ASSOCIATED PROTEIN 206"/>
    <property type="match status" value="1"/>
</dbReference>
<sequence length="340" mass="39035">MTNGNKEMLDTILGLICDCKPVDSRKLYEAVDYLYRLMVDYLMELSRQVDQDYTDSDPELLEADIIAALESVLPKKSLLYWMDLQGEEKGTQMEELADVVIGIRVFNKCMKRGGEQFTLPYEKFEIQSEELRNKAQEVIKFVDARVENCILGIRNHVEEFGVGHMFITRLRDELTYFMQAVVYLRSLDVFIVDRLKAVTDVSEHCAQCIDRICGTIGNRTCIPAELVYPELRKIGIYQKRTLEEYNLLRAHSEAAVPLLALSTKPQFILSPMGRRRLEIKAKNFLFLPRGAAVDNPLASMYTALLFVLVCFWTVSFSCQFAEHVYITLNPQNSNESVLSH</sequence>
<name>A0ABD1Z275_9MARC</name>
<dbReference type="EMBL" id="JBHFFA010000002">
    <property type="protein sequence ID" value="KAL2641484.1"/>
    <property type="molecule type" value="Genomic_DNA"/>
</dbReference>
<evidence type="ECO:0000256" key="4">
    <source>
        <dbReference type="ARBA" id="ARBA00022490"/>
    </source>
</evidence>
<evidence type="ECO:0000256" key="1">
    <source>
        <dbReference type="ARBA" id="ARBA00004430"/>
    </source>
</evidence>
<evidence type="ECO:0000256" key="7">
    <source>
        <dbReference type="ARBA" id="ARBA00023212"/>
    </source>
</evidence>
<gene>
    <name evidence="9" type="ORF">R1flu_009071</name>
</gene>
<keyword evidence="8" id="KW-0966">Cell projection</keyword>
<proteinExistence type="inferred from homology"/>
<dbReference type="InterPro" id="IPR021897">
    <property type="entry name" value="FAP206"/>
</dbReference>
<keyword evidence="7" id="KW-0206">Cytoskeleton</keyword>
<reference evidence="9 10" key="1">
    <citation type="submission" date="2024-09" db="EMBL/GenBank/DDBJ databases">
        <title>Chromosome-scale assembly of Riccia fluitans.</title>
        <authorList>
            <person name="Paukszto L."/>
            <person name="Sawicki J."/>
            <person name="Karawczyk K."/>
            <person name="Piernik-Szablinska J."/>
            <person name="Szczecinska M."/>
            <person name="Mazdziarz M."/>
        </authorList>
    </citation>
    <scope>NUCLEOTIDE SEQUENCE [LARGE SCALE GENOMIC DNA]</scope>
    <source>
        <strain evidence="9">Rf_01</strain>
        <tissue evidence="9">Aerial parts of the thallus</tissue>
    </source>
</reference>